<reference evidence="1 2" key="1">
    <citation type="journal article" date="2023" name="Microbiol. Resour. Announc.">
        <title>Complete Genome Sequence of Imperialibacter roseus strain P4T.</title>
        <authorList>
            <person name="Tizabi D.R."/>
            <person name="Bachvaroff T."/>
            <person name="Hill R.T."/>
        </authorList>
    </citation>
    <scope>NUCLEOTIDE SEQUENCE [LARGE SCALE GENOMIC DNA]</scope>
    <source>
        <strain evidence="1 2">P4T</strain>
    </source>
</reference>
<accession>A0ABZ0ITQ3</accession>
<evidence type="ECO:0000313" key="2">
    <source>
        <dbReference type="Proteomes" id="UP001302349"/>
    </source>
</evidence>
<name>A0ABZ0ITQ3_9BACT</name>
<organism evidence="1 2">
    <name type="scientific">Imperialibacter roseus</name>
    <dbReference type="NCBI Taxonomy" id="1324217"/>
    <lineage>
        <taxon>Bacteria</taxon>
        <taxon>Pseudomonadati</taxon>
        <taxon>Bacteroidota</taxon>
        <taxon>Cytophagia</taxon>
        <taxon>Cytophagales</taxon>
        <taxon>Flammeovirgaceae</taxon>
        <taxon>Imperialibacter</taxon>
    </lineage>
</organism>
<dbReference type="EMBL" id="CP136051">
    <property type="protein sequence ID" value="WOK07071.1"/>
    <property type="molecule type" value="Genomic_DNA"/>
</dbReference>
<dbReference type="RefSeq" id="WP_317489760.1">
    <property type="nucleotide sequence ID" value="NZ_CP136051.1"/>
</dbReference>
<dbReference type="Pfam" id="PF10899">
    <property type="entry name" value="AbiGi"/>
    <property type="match status" value="1"/>
</dbReference>
<sequence length="281" mass="33110">MSKLSSDSLFHFTGEIKTLFKILVNGIRPSYCIEDYAMLYNQKKAAFLLAVPMSCFCDIPLSQINNHTSTYGDYGIGLKKSWAEKHGITPVAYVYKNSKWVEQLWEMVKIFEQYEPEIKERSLTFSNGFSKKYSRENIHFKNVEAFGNHYRYILSFIKPYEGKLFRIGKKNKNAVKFYDEKEWRYVPPGIIPPFIPAKSYMSMMETGLDDELKSYTENIEQHYMLKFKIEDINHIILRNDSKISDLIKFIDQNPVLYDAVPEFREILLTKVQTLEKLQIDY</sequence>
<protein>
    <submittedName>
        <fullName evidence="1">Abortive infection system antitoxin AbiGi family protein</fullName>
    </submittedName>
</protein>
<evidence type="ECO:0000313" key="1">
    <source>
        <dbReference type="EMBL" id="WOK07071.1"/>
    </source>
</evidence>
<dbReference type="InterPro" id="IPR021223">
    <property type="entry name" value="AbiGi"/>
</dbReference>
<dbReference type="Proteomes" id="UP001302349">
    <property type="component" value="Chromosome"/>
</dbReference>
<gene>
    <name evidence="1" type="ORF">RT717_00360</name>
</gene>
<keyword evidence="2" id="KW-1185">Reference proteome</keyword>
<proteinExistence type="predicted"/>